<dbReference type="InterPro" id="IPR039420">
    <property type="entry name" value="WalR-like"/>
</dbReference>
<dbReference type="EMBL" id="ADVR01000008">
    <property type="protein sequence ID" value="EFO81640.1"/>
    <property type="molecule type" value="Genomic_DNA"/>
</dbReference>
<keyword evidence="9" id="KW-1185">Reference proteome</keyword>
<evidence type="ECO:0000256" key="1">
    <source>
        <dbReference type="ARBA" id="ARBA00022553"/>
    </source>
</evidence>
<dbReference type="GO" id="GO:0000160">
    <property type="term" value="P:phosphorelay signal transduction system"/>
    <property type="evidence" value="ECO:0007669"/>
    <property type="project" value="InterPro"/>
</dbReference>
<evidence type="ECO:0000259" key="6">
    <source>
        <dbReference type="PROSITE" id="PS50043"/>
    </source>
</evidence>
<dbReference type="SUPFAM" id="SSF46894">
    <property type="entry name" value="C-terminal effector domain of the bipartite response regulators"/>
    <property type="match status" value="1"/>
</dbReference>
<dbReference type="Gene3D" id="3.40.50.2300">
    <property type="match status" value="1"/>
</dbReference>
<dbReference type="InterPro" id="IPR011006">
    <property type="entry name" value="CheY-like_superfamily"/>
</dbReference>
<dbReference type="InterPro" id="IPR016032">
    <property type="entry name" value="Sig_transdc_resp-reg_C-effctor"/>
</dbReference>
<protein>
    <submittedName>
        <fullName evidence="8">Response regulator receiver</fullName>
    </submittedName>
</protein>
<keyword evidence="1 5" id="KW-0597">Phosphoprotein</keyword>
<dbReference type="STRING" id="765420.OSCT_0495"/>
<evidence type="ECO:0000313" key="8">
    <source>
        <dbReference type="EMBL" id="EFO81640.1"/>
    </source>
</evidence>
<dbReference type="PANTHER" id="PTHR43214">
    <property type="entry name" value="TWO-COMPONENT RESPONSE REGULATOR"/>
    <property type="match status" value="1"/>
</dbReference>
<feature type="domain" description="HTH luxR-type" evidence="6">
    <location>
        <begin position="163"/>
        <end position="231"/>
    </location>
</feature>
<dbReference type="GO" id="GO:0006355">
    <property type="term" value="P:regulation of DNA-templated transcription"/>
    <property type="evidence" value="ECO:0007669"/>
    <property type="project" value="InterPro"/>
</dbReference>
<dbReference type="AlphaFoldDB" id="E1IAZ4"/>
<dbReference type="InterPro" id="IPR058245">
    <property type="entry name" value="NreC/VraR/RcsB-like_REC"/>
</dbReference>
<dbReference type="PROSITE" id="PS50043">
    <property type="entry name" value="HTH_LUXR_2"/>
    <property type="match status" value="1"/>
</dbReference>
<feature type="domain" description="Response regulatory" evidence="7">
    <location>
        <begin position="8"/>
        <end position="128"/>
    </location>
</feature>
<dbReference type="SMART" id="SM00448">
    <property type="entry name" value="REC"/>
    <property type="match status" value="1"/>
</dbReference>
<dbReference type="InterPro" id="IPR001789">
    <property type="entry name" value="Sig_transdc_resp-reg_receiver"/>
</dbReference>
<sequence length="253" mass="28041">MPTNPTIKLLIVDDHPLFRQGVRWALSSEEDVQIVGDAASAEAALEWLEKAGPNFEPNAMLVDLNLPGMSGLDLTRQVRRQYPSIGVVMLSMHESDEQAFNALRAGAAAYRSKDVKPQALVDILRRVTRGEYVINDVVLEEPQVAKRVLSQFRNLPEATATDPAADFPIFTPLSEREIEVLERIAAGGSNKEIADSLSISTQTVKNHISSILRKLSLNDRTQAVLFALRRGWIETPTSIRQGENRQAEFDPEG</sequence>
<dbReference type="Pfam" id="PF00196">
    <property type="entry name" value="GerE"/>
    <property type="match status" value="1"/>
</dbReference>
<organism evidence="8 9">
    <name type="scientific">Oscillochloris trichoides DG-6</name>
    <dbReference type="NCBI Taxonomy" id="765420"/>
    <lineage>
        <taxon>Bacteria</taxon>
        <taxon>Bacillati</taxon>
        <taxon>Chloroflexota</taxon>
        <taxon>Chloroflexia</taxon>
        <taxon>Chloroflexales</taxon>
        <taxon>Chloroflexineae</taxon>
        <taxon>Oscillochloridaceae</taxon>
        <taxon>Oscillochloris</taxon>
    </lineage>
</organism>
<name>E1IAZ4_9CHLR</name>
<dbReference type="SMART" id="SM00421">
    <property type="entry name" value="HTH_LUXR"/>
    <property type="match status" value="1"/>
</dbReference>
<dbReference type="PROSITE" id="PS50110">
    <property type="entry name" value="RESPONSE_REGULATORY"/>
    <property type="match status" value="1"/>
</dbReference>
<keyword evidence="3" id="KW-0238">DNA-binding</keyword>
<dbReference type="Proteomes" id="UP000054010">
    <property type="component" value="Unassembled WGS sequence"/>
</dbReference>
<dbReference type="SUPFAM" id="SSF52172">
    <property type="entry name" value="CheY-like"/>
    <property type="match status" value="1"/>
</dbReference>
<proteinExistence type="predicted"/>
<evidence type="ECO:0000313" key="9">
    <source>
        <dbReference type="Proteomes" id="UP000054010"/>
    </source>
</evidence>
<keyword evidence="4" id="KW-0804">Transcription</keyword>
<dbReference type="CDD" id="cd17535">
    <property type="entry name" value="REC_NarL-like"/>
    <property type="match status" value="1"/>
</dbReference>
<dbReference type="PRINTS" id="PR00038">
    <property type="entry name" value="HTHLUXR"/>
</dbReference>
<dbReference type="eggNOG" id="COG2197">
    <property type="taxonomic scope" value="Bacteria"/>
</dbReference>
<dbReference type="InterPro" id="IPR000792">
    <property type="entry name" value="Tscrpt_reg_LuxR_C"/>
</dbReference>
<dbReference type="PANTHER" id="PTHR43214:SF24">
    <property type="entry name" value="TRANSCRIPTIONAL REGULATORY PROTEIN NARL-RELATED"/>
    <property type="match status" value="1"/>
</dbReference>
<accession>E1IAZ4</accession>
<dbReference type="PROSITE" id="PS00622">
    <property type="entry name" value="HTH_LUXR_1"/>
    <property type="match status" value="1"/>
</dbReference>
<evidence type="ECO:0000256" key="4">
    <source>
        <dbReference type="ARBA" id="ARBA00023163"/>
    </source>
</evidence>
<reference evidence="8 9" key="1">
    <citation type="journal article" date="2011" name="J. Bacteriol.">
        <title>Draft genome sequence of the anoxygenic filamentous phototrophic bacterium Oscillochloris trichoides subsp. DG-6.</title>
        <authorList>
            <person name="Kuznetsov B.B."/>
            <person name="Ivanovsky R.N."/>
            <person name="Keppen O.I."/>
            <person name="Sukhacheva M.V."/>
            <person name="Bumazhkin B.K."/>
            <person name="Patutina E.O."/>
            <person name="Beletsky A.V."/>
            <person name="Mardanov A.V."/>
            <person name="Baslerov R.V."/>
            <person name="Panteleeva A.N."/>
            <person name="Kolganova T.V."/>
            <person name="Ravin N.V."/>
            <person name="Skryabin K.G."/>
        </authorList>
    </citation>
    <scope>NUCLEOTIDE SEQUENCE [LARGE SCALE GENOMIC DNA]</scope>
    <source>
        <strain evidence="8 9">DG-6</strain>
    </source>
</reference>
<dbReference type="OrthoDB" id="9787019at2"/>
<evidence type="ECO:0000256" key="2">
    <source>
        <dbReference type="ARBA" id="ARBA00023015"/>
    </source>
</evidence>
<comment type="caution">
    <text evidence="8">The sequence shown here is derived from an EMBL/GenBank/DDBJ whole genome shotgun (WGS) entry which is preliminary data.</text>
</comment>
<gene>
    <name evidence="8" type="ORF">OSCT_0495</name>
</gene>
<dbReference type="GO" id="GO:0003677">
    <property type="term" value="F:DNA binding"/>
    <property type="evidence" value="ECO:0007669"/>
    <property type="project" value="UniProtKB-KW"/>
</dbReference>
<keyword evidence="2" id="KW-0805">Transcription regulation</keyword>
<evidence type="ECO:0000256" key="3">
    <source>
        <dbReference type="ARBA" id="ARBA00023125"/>
    </source>
</evidence>
<evidence type="ECO:0000256" key="5">
    <source>
        <dbReference type="PROSITE-ProRule" id="PRU00169"/>
    </source>
</evidence>
<dbReference type="Pfam" id="PF00072">
    <property type="entry name" value="Response_reg"/>
    <property type="match status" value="1"/>
</dbReference>
<feature type="modified residue" description="4-aspartylphosphate" evidence="5">
    <location>
        <position position="63"/>
    </location>
</feature>
<evidence type="ECO:0000259" key="7">
    <source>
        <dbReference type="PROSITE" id="PS50110"/>
    </source>
</evidence>
<dbReference type="CDD" id="cd06170">
    <property type="entry name" value="LuxR_C_like"/>
    <property type="match status" value="1"/>
</dbReference>
<dbReference type="HOGENOM" id="CLU_000445_90_10_0"/>